<dbReference type="Proteomes" id="UP000594263">
    <property type="component" value="Unplaced"/>
</dbReference>
<dbReference type="PANTHER" id="PTHR31429:SF38">
    <property type="entry name" value="WRKY TRANSCRIPTION FACTOR 40-RELATED"/>
    <property type="match status" value="1"/>
</dbReference>
<keyword evidence="5" id="KW-0539">Nucleus</keyword>
<evidence type="ECO:0000256" key="2">
    <source>
        <dbReference type="ARBA" id="ARBA00023015"/>
    </source>
</evidence>
<keyword evidence="8" id="KW-1185">Reference proteome</keyword>
<evidence type="ECO:0000256" key="1">
    <source>
        <dbReference type="ARBA" id="ARBA00004123"/>
    </source>
</evidence>
<keyword evidence="2" id="KW-0805">Transcription regulation</keyword>
<evidence type="ECO:0000256" key="5">
    <source>
        <dbReference type="ARBA" id="ARBA00023242"/>
    </source>
</evidence>
<reference evidence="7" key="1">
    <citation type="submission" date="2021-01" db="UniProtKB">
        <authorList>
            <consortium name="EnsemblPlants"/>
        </authorList>
    </citation>
    <scope>IDENTIFICATION</scope>
</reference>
<comment type="subcellular location">
    <subcellularLocation>
        <location evidence="1">Nucleus</location>
    </subcellularLocation>
</comment>
<dbReference type="GO" id="GO:0005634">
    <property type="term" value="C:nucleus"/>
    <property type="evidence" value="ECO:0007669"/>
    <property type="project" value="UniProtKB-SubCell"/>
</dbReference>
<dbReference type="Pfam" id="PF03106">
    <property type="entry name" value="WRKY"/>
    <property type="match status" value="1"/>
</dbReference>
<dbReference type="InterPro" id="IPR036576">
    <property type="entry name" value="WRKY_dom_sf"/>
</dbReference>
<sequence length="288" mass="32449">MRVSNLLDSEMVKITMDEGVVEEMRKENARLRNIVKHLQGEADDGMGRKRRAAAAALDDDYQLIMMQPYGGSSSMSDDYCYGASAMMNNGVKRPRMMRGLQVPTMGGSKAYQMFVRTHDNKDKSLTVRDGYQWRKYGQKVTKDNPSPRAYFRCAMAPTCPVKKRVQRSVEDEMILVVSYEGHHNHGKITPEPECLPIQAPENGATIHMSPFDRPAVTLDLSLSGPSSSGKTDQETRSCRRNLFNKSDEFMNEEIVKEYVASLTRDPNFSMALAMAVARSIPDMSARRM</sequence>
<keyword evidence="3" id="KW-0238">DNA-binding</keyword>
<name>A0A7N0R8I4_KALFE</name>
<dbReference type="SMART" id="SM00774">
    <property type="entry name" value="WRKY"/>
    <property type="match status" value="1"/>
</dbReference>
<proteinExistence type="predicted"/>
<evidence type="ECO:0000313" key="8">
    <source>
        <dbReference type="Proteomes" id="UP000594263"/>
    </source>
</evidence>
<evidence type="ECO:0000313" key="7">
    <source>
        <dbReference type="EnsemblPlants" id="Kaladp0001s0173.1.v1.1"/>
    </source>
</evidence>
<dbReference type="GO" id="GO:0003700">
    <property type="term" value="F:DNA-binding transcription factor activity"/>
    <property type="evidence" value="ECO:0007669"/>
    <property type="project" value="InterPro"/>
</dbReference>
<dbReference type="Gramene" id="Kaladp0001s0173.1.v1.1">
    <property type="protein sequence ID" value="Kaladp0001s0173.1.v1.1"/>
    <property type="gene ID" value="Kaladp0001s0173.v1.1"/>
</dbReference>
<keyword evidence="4" id="KW-0804">Transcription</keyword>
<evidence type="ECO:0000259" key="6">
    <source>
        <dbReference type="PROSITE" id="PS50811"/>
    </source>
</evidence>
<dbReference type="GO" id="GO:0043565">
    <property type="term" value="F:sequence-specific DNA binding"/>
    <property type="evidence" value="ECO:0007669"/>
    <property type="project" value="InterPro"/>
</dbReference>
<protein>
    <recommendedName>
        <fullName evidence="6">WRKY domain-containing protein</fullName>
    </recommendedName>
</protein>
<evidence type="ECO:0000256" key="4">
    <source>
        <dbReference type="ARBA" id="ARBA00023163"/>
    </source>
</evidence>
<dbReference type="SUPFAM" id="SSF118290">
    <property type="entry name" value="WRKY DNA-binding domain"/>
    <property type="match status" value="1"/>
</dbReference>
<dbReference type="EnsemblPlants" id="Kaladp0001s0173.1.v1.1">
    <property type="protein sequence ID" value="Kaladp0001s0173.1.v1.1"/>
    <property type="gene ID" value="Kaladp0001s0173.v1.1"/>
</dbReference>
<dbReference type="PROSITE" id="PS50811">
    <property type="entry name" value="WRKY"/>
    <property type="match status" value="1"/>
</dbReference>
<accession>A0A7N0R8I4</accession>
<dbReference type="Gene3D" id="2.20.25.80">
    <property type="entry name" value="WRKY domain"/>
    <property type="match status" value="1"/>
</dbReference>
<dbReference type="InterPro" id="IPR003657">
    <property type="entry name" value="WRKY_dom"/>
</dbReference>
<evidence type="ECO:0000256" key="3">
    <source>
        <dbReference type="ARBA" id="ARBA00023125"/>
    </source>
</evidence>
<organism evidence="7 8">
    <name type="scientific">Kalanchoe fedtschenkoi</name>
    <name type="common">Lavender scallops</name>
    <name type="synonym">South American air plant</name>
    <dbReference type="NCBI Taxonomy" id="63787"/>
    <lineage>
        <taxon>Eukaryota</taxon>
        <taxon>Viridiplantae</taxon>
        <taxon>Streptophyta</taxon>
        <taxon>Embryophyta</taxon>
        <taxon>Tracheophyta</taxon>
        <taxon>Spermatophyta</taxon>
        <taxon>Magnoliopsida</taxon>
        <taxon>eudicotyledons</taxon>
        <taxon>Gunneridae</taxon>
        <taxon>Pentapetalae</taxon>
        <taxon>Saxifragales</taxon>
        <taxon>Crassulaceae</taxon>
        <taxon>Kalanchoe</taxon>
    </lineage>
</organism>
<feature type="domain" description="WRKY" evidence="6">
    <location>
        <begin position="129"/>
        <end position="188"/>
    </location>
</feature>
<dbReference type="InterPro" id="IPR044810">
    <property type="entry name" value="WRKY_plant"/>
</dbReference>
<dbReference type="AlphaFoldDB" id="A0A7N0R8I4"/>
<dbReference type="PANTHER" id="PTHR31429">
    <property type="entry name" value="WRKY TRANSCRIPTION FACTOR 36-RELATED"/>
    <property type="match status" value="1"/>
</dbReference>